<evidence type="ECO:0000256" key="8">
    <source>
        <dbReference type="ARBA" id="ARBA00022729"/>
    </source>
</evidence>
<organism evidence="22 23">
    <name type="scientific">Piscinibacter koreensis</name>
    <dbReference type="NCBI Taxonomy" id="2742824"/>
    <lineage>
        <taxon>Bacteria</taxon>
        <taxon>Pseudomonadati</taxon>
        <taxon>Pseudomonadota</taxon>
        <taxon>Betaproteobacteria</taxon>
        <taxon>Burkholderiales</taxon>
        <taxon>Sphaerotilaceae</taxon>
        <taxon>Piscinibacter</taxon>
    </lineage>
</organism>
<dbReference type="InterPro" id="IPR003661">
    <property type="entry name" value="HisK_dim/P_dom"/>
</dbReference>
<dbReference type="Pfam" id="PF05227">
    <property type="entry name" value="CHASE3"/>
    <property type="match status" value="1"/>
</dbReference>
<dbReference type="InterPro" id="IPR036890">
    <property type="entry name" value="HATPase_C_sf"/>
</dbReference>
<keyword evidence="14" id="KW-0843">Virulence</keyword>
<dbReference type="PANTHER" id="PTHR45339">
    <property type="entry name" value="HYBRID SIGNAL TRANSDUCTION HISTIDINE KINASE J"/>
    <property type="match status" value="1"/>
</dbReference>
<comment type="function">
    <text evidence="16">Member of the two-component regulatory system BvgS/BvgA. Phosphorylates BvgA via a four-step phosphorelay in response to environmental signals.</text>
</comment>
<evidence type="ECO:0000256" key="18">
    <source>
        <dbReference type="PROSITE-ProRule" id="PRU00169"/>
    </source>
</evidence>
<dbReference type="GO" id="GO:0005524">
    <property type="term" value="F:ATP binding"/>
    <property type="evidence" value="ECO:0007669"/>
    <property type="project" value="UniProtKB-KW"/>
</dbReference>
<keyword evidence="23" id="KW-1185">Reference proteome</keyword>
<dbReference type="InterPro" id="IPR011006">
    <property type="entry name" value="CheY-like_superfamily"/>
</dbReference>
<comment type="catalytic activity">
    <reaction evidence="1">
        <text>ATP + protein L-histidine = ADP + protein N-phospho-L-histidine.</text>
        <dbReference type="EC" id="2.7.13.3"/>
    </reaction>
</comment>
<evidence type="ECO:0000259" key="21">
    <source>
        <dbReference type="PROSITE" id="PS50110"/>
    </source>
</evidence>
<dbReference type="CDD" id="cd16922">
    <property type="entry name" value="HATPase_EvgS-ArcB-TorS-like"/>
    <property type="match status" value="1"/>
</dbReference>
<evidence type="ECO:0000256" key="11">
    <source>
        <dbReference type="ARBA" id="ARBA00022840"/>
    </source>
</evidence>
<dbReference type="Gene3D" id="3.40.50.2300">
    <property type="match status" value="2"/>
</dbReference>
<feature type="modified residue" description="4-aspartylphosphate" evidence="18">
    <location>
        <position position="754"/>
    </location>
</feature>
<dbReference type="Proteomes" id="UP000529637">
    <property type="component" value="Unassembled WGS sequence"/>
</dbReference>
<dbReference type="PROSITE" id="PS50110">
    <property type="entry name" value="RESPONSE_REGULATORY"/>
    <property type="match status" value="2"/>
</dbReference>
<evidence type="ECO:0000256" key="6">
    <source>
        <dbReference type="ARBA" id="ARBA00022679"/>
    </source>
</evidence>
<keyword evidence="13" id="KW-0902">Two-component regulatory system</keyword>
<dbReference type="EC" id="2.7.13.3" evidence="3"/>
<dbReference type="Gene3D" id="3.30.565.10">
    <property type="entry name" value="Histidine kinase-like ATPase, C-terminal domain"/>
    <property type="match status" value="1"/>
</dbReference>
<dbReference type="InterPro" id="IPR001789">
    <property type="entry name" value="Sig_transdc_resp-reg_receiver"/>
</dbReference>
<feature type="transmembrane region" description="Helical" evidence="19">
    <location>
        <begin position="158"/>
        <end position="180"/>
    </location>
</feature>
<feature type="transmembrane region" description="Helical" evidence="19">
    <location>
        <begin position="134"/>
        <end position="151"/>
    </location>
</feature>
<feature type="transmembrane region" description="Helical" evidence="19">
    <location>
        <begin position="20"/>
        <end position="41"/>
    </location>
</feature>
<dbReference type="InterPro" id="IPR003594">
    <property type="entry name" value="HATPase_dom"/>
</dbReference>
<dbReference type="PRINTS" id="PR00344">
    <property type="entry name" value="BCTRLSENSOR"/>
</dbReference>
<proteinExistence type="predicted"/>
<dbReference type="InterPro" id="IPR005467">
    <property type="entry name" value="His_kinase_dom"/>
</dbReference>
<dbReference type="SUPFAM" id="SSF47384">
    <property type="entry name" value="Homodimeric domain of signal transducing histidine kinase"/>
    <property type="match status" value="1"/>
</dbReference>
<feature type="transmembrane region" description="Helical" evidence="19">
    <location>
        <begin position="223"/>
        <end position="246"/>
    </location>
</feature>
<keyword evidence="15 19" id="KW-0472">Membrane</keyword>
<dbReference type="Gene3D" id="1.20.120.160">
    <property type="entry name" value="HPT domain"/>
    <property type="match status" value="1"/>
</dbReference>
<evidence type="ECO:0000256" key="3">
    <source>
        <dbReference type="ARBA" id="ARBA00012438"/>
    </source>
</evidence>
<evidence type="ECO:0000256" key="17">
    <source>
        <dbReference type="ARBA" id="ARBA00070152"/>
    </source>
</evidence>
<evidence type="ECO:0000256" key="12">
    <source>
        <dbReference type="ARBA" id="ARBA00022989"/>
    </source>
</evidence>
<keyword evidence="12 19" id="KW-1133">Transmembrane helix</keyword>
<dbReference type="FunFam" id="3.30.565.10:FF:000010">
    <property type="entry name" value="Sensor histidine kinase RcsC"/>
    <property type="match status" value="1"/>
</dbReference>
<protein>
    <recommendedName>
        <fullName evidence="17">Virulence sensor protein BvgS</fullName>
        <ecNumber evidence="3">2.7.13.3</ecNumber>
    </recommendedName>
</protein>
<dbReference type="GO" id="GO:0000155">
    <property type="term" value="F:phosphorelay sensor kinase activity"/>
    <property type="evidence" value="ECO:0007669"/>
    <property type="project" value="InterPro"/>
</dbReference>
<dbReference type="InterPro" id="IPR036641">
    <property type="entry name" value="HPT_dom_sf"/>
</dbReference>
<sequence length="1106" mass="118936">MNGTTLDRPVAPYGTWRRFVAQIAALGAGLAGVSVLLGWAFDVPALRSVIPGAVQMKANTAVALLASAIALGGALHEGRSARRAAALVLSGFVVLVGALTLWQYLAGVDLRVDELLVRDTGNAYNPAKGRMSPYTAGAFVALGVATGLLALRRGPRIVQVASGLVSGVGVTAITGYVWNASDIVTDRVAPPVALNTALAFVLLGVATFLLATRARGQPSRQRARIEALLFAAFIPALLLVFVGGGVTYRAAADFASTAALVAHTQQVRGELGRLLAVITDAEVAARNFLVTRDPSFQRRLDSTSLEARSRGSALREMVADNPAQQARAEALQGWLDLHLGALRERLGTAANDDAAVRERLASYARSDVDQRVRRLIRTMDDVEHGLLESRLSRSEAQRAAAVQMLLATTLLAGLVVLVLFRSIRREMDARRIAEDELRQSNTDLEKARLDSEAASRAKSAFLANMSHEIRTPMNAIIGLTYLMRREASDATQRDRLEKVNDSAQHLLQLINDILDMSKVEAGKMALEQTEFSLEALVASATEMVGGKAREKGLELILDTADLPMRLVGDPTRLSQILINLLSNAVKFTEHGWVRLRASVVAEEDSSMLVRFEVQDTGPGIPAERQAVLFKPFEQVDSSISRQHGGTGLGLALTRELARAMGGDAGVSSSPGAGSTFWVTVRLGRGSAGASGGVVSLRGQRVLLVDDLPESLVVIGERLRSMQVEVEACASGIEAIERVQQARAEGRGYDALVVDWQMEPLDGLETLGRLRRVWGGSTPPALMITAFDDPSLVRRAAAAGYEQVLLKPITGSALHDALAELLRRRVVPRHALAPTSSAETRLREEHAGRRILLAEDNPLNRLLAEEILRGVGLVVETAGDGVRAVEMATAGDYDLVLMDMQMPRMSGLEATRAIRSAPGLAMPIIAMTANAFMEDREACLAAGMDDHVTKPVDPDTLFTTLLRWLPAPQRDTARGDDSVRPDAAKRSLARRLEGVDGLDVAAGLRHVSNQPAVLERALQYFAASYRGGLPELLDGSGDDTEVRLRWQAVCHSMRSALQSVGASALAEQMMRLEADLKASVALERLADRARAIHEAVRRLADELATRL</sequence>
<feature type="domain" description="Response regulatory" evidence="21">
    <location>
        <begin position="849"/>
        <end position="964"/>
    </location>
</feature>
<dbReference type="CDD" id="cd00156">
    <property type="entry name" value="REC"/>
    <property type="match status" value="1"/>
</dbReference>
<keyword evidence="6" id="KW-0808">Transferase</keyword>
<dbReference type="CDD" id="cd17546">
    <property type="entry name" value="REC_hyHK_CKI1_RcsC-like"/>
    <property type="match status" value="1"/>
</dbReference>
<dbReference type="Pfam" id="PF02518">
    <property type="entry name" value="HATPase_c"/>
    <property type="match status" value="1"/>
</dbReference>
<keyword evidence="4" id="KW-1003">Cell membrane</keyword>
<keyword evidence="8" id="KW-0732">Signal</keyword>
<dbReference type="Gene3D" id="1.10.287.130">
    <property type="match status" value="1"/>
</dbReference>
<dbReference type="SMART" id="SM00388">
    <property type="entry name" value="HisKA"/>
    <property type="match status" value="1"/>
</dbReference>
<evidence type="ECO:0000256" key="15">
    <source>
        <dbReference type="ARBA" id="ARBA00023136"/>
    </source>
</evidence>
<dbReference type="InterPro" id="IPR004358">
    <property type="entry name" value="Sig_transdc_His_kin-like_C"/>
</dbReference>
<evidence type="ECO:0000256" key="13">
    <source>
        <dbReference type="ARBA" id="ARBA00023012"/>
    </source>
</evidence>
<dbReference type="PROSITE" id="PS50109">
    <property type="entry name" value="HIS_KIN"/>
    <property type="match status" value="1"/>
</dbReference>
<dbReference type="Pfam" id="PF00512">
    <property type="entry name" value="HisKA"/>
    <property type="match status" value="1"/>
</dbReference>
<evidence type="ECO:0000256" key="4">
    <source>
        <dbReference type="ARBA" id="ARBA00022475"/>
    </source>
</evidence>
<evidence type="ECO:0000256" key="2">
    <source>
        <dbReference type="ARBA" id="ARBA00004651"/>
    </source>
</evidence>
<dbReference type="SUPFAM" id="SSF55874">
    <property type="entry name" value="ATPase domain of HSP90 chaperone/DNA topoisomerase II/histidine kinase"/>
    <property type="match status" value="1"/>
</dbReference>
<evidence type="ECO:0000256" key="9">
    <source>
        <dbReference type="ARBA" id="ARBA00022741"/>
    </source>
</evidence>
<evidence type="ECO:0000256" key="19">
    <source>
        <dbReference type="SAM" id="Phobius"/>
    </source>
</evidence>
<evidence type="ECO:0000256" key="16">
    <source>
        <dbReference type="ARBA" id="ARBA00058004"/>
    </source>
</evidence>
<comment type="subcellular location">
    <subcellularLocation>
        <location evidence="2">Cell membrane</location>
        <topology evidence="2">Multi-pass membrane protein</topology>
    </subcellularLocation>
</comment>
<dbReference type="SUPFAM" id="SSF52172">
    <property type="entry name" value="CheY-like"/>
    <property type="match status" value="2"/>
</dbReference>
<dbReference type="SUPFAM" id="SSF47226">
    <property type="entry name" value="Histidine-containing phosphotransfer domain, HPT domain"/>
    <property type="match status" value="1"/>
</dbReference>
<dbReference type="AlphaFoldDB" id="A0A7Y6NS10"/>
<dbReference type="FunFam" id="1.10.287.130:FF:000004">
    <property type="entry name" value="Ethylene receptor 1"/>
    <property type="match status" value="1"/>
</dbReference>
<feature type="domain" description="Histidine kinase" evidence="20">
    <location>
        <begin position="464"/>
        <end position="684"/>
    </location>
</feature>
<name>A0A7Y6NS10_9BURK</name>
<feature type="transmembrane region" description="Helical" evidence="19">
    <location>
        <begin position="192"/>
        <end position="211"/>
    </location>
</feature>
<dbReference type="SMART" id="SM00448">
    <property type="entry name" value="REC"/>
    <property type="match status" value="2"/>
</dbReference>
<evidence type="ECO:0000256" key="10">
    <source>
        <dbReference type="ARBA" id="ARBA00022777"/>
    </source>
</evidence>
<keyword evidence="11" id="KW-0067">ATP-binding</keyword>
<feature type="modified residue" description="4-aspartylphosphate" evidence="18">
    <location>
        <position position="898"/>
    </location>
</feature>
<reference evidence="22 23" key="1">
    <citation type="submission" date="2020-06" db="EMBL/GenBank/DDBJ databases">
        <title>Schlegella sp. ID0723 isolated from air conditioner.</title>
        <authorList>
            <person name="Kim D.Y."/>
            <person name="Kim D.-U."/>
        </authorList>
    </citation>
    <scope>NUCLEOTIDE SEQUENCE [LARGE SCALE GENOMIC DNA]</scope>
    <source>
        <strain evidence="22 23">ID0723</strain>
    </source>
</reference>
<keyword evidence="7 19" id="KW-0812">Transmembrane</keyword>
<feature type="transmembrane region" description="Helical" evidence="19">
    <location>
        <begin position="53"/>
        <end position="72"/>
    </location>
</feature>
<evidence type="ECO:0000256" key="5">
    <source>
        <dbReference type="ARBA" id="ARBA00022553"/>
    </source>
</evidence>
<evidence type="ECO:0000313" key="23">
    <source>
        <dbReference type="Proteomes" id="UP000529637"/>
    </source>
</evidence>
<evidence type="ECO:0000256" key="1">
    <source>
        <dbReference type="ARBA" id="ARBA00000085"/>
    </source>
</evidence>
<feature type="domain" description="Response regulatory" evidence="21">
    <location>
        <begin position="700"/>
        <end position="821"/>
    </location>
</feature>
<evidence type="ECO:0000256" key="14">
    <source>
        <dbReference type="ARBA" id="ARBA00023026"/>
    </source>
</evidence>
<evidence type="ECO:0000256" key="7">
    <source>
        <dbReference type="ARBA" id="ARBA00022692"/>
    </source>
</evidence>
<dbReference type="SMART" id="SM00387">
    <property type="entry name" value="HATPase_c"/>
    <property type="match status" value="1"/>
</dbReference>
<dbReference type="CDD" id="cd00082">
    <property type="entry name" value="HisKA"/>
    <property type="match status" value="1"/>
</dbReference>
<dbReference type="EMBL" id="JABWMJ010000012">
    <property type="protein sequence ID" value="NUZ08292.1"/>
    <property type="molecule type" value="Genomic_DNA"/>
</dbReference>
<keyword evidence="9" id="KW-0547">Nucleotide-binding</keyword>
<feature type="transmembrane region" description="Helical" evidence="19">
    <location>
        <begin position="84"/>
        <end position="105"/>
    </location>
</feature>
<evidence type="ECO:0000259" key="20">
    <source>
        <dbReference type="PROSITE" id="PS50109"/>
    </source>
</evidence>
<dbReference type="GO" id="GO:0005886">
    <property type="term" value="C:plasma membrane"/>
    <property type="evidence" value="ECO:0007669"/>
    <property type="project" value="UniProtKB-SubCell"/>
</dbReference>
<dbReference type="Pfam" id="PF00072">
    <property type="entry name" value="Response_reg"/>
    <property type="match status" value="2"/>
</dbReference>
<keyword evidence="5 18" id="KW-0597">Phosphoprotein</keyword>
<gene>
    <name evidence="22" type="ORF">HQN59_21290</name>
</gene>
<evidence type="ECO:0000313" key="22">
    <source>
        <dbReference type="EMBL" id="NUZ08292.1"/>
    </source>
</evidence>
<dbReference type="InterPro" id="IPR036097">
    <property type="entry name" value="HisK_dim/P_sf"/>
</dbReference>
<keyword evidence="10" id="KW-0418">Kinase</keyword>
<dbReference type="RefSeq" id="WP_176071131.1">
    <property type="nucleotide sequence ID" value="NZ_JABWMJ010000012.1"/>
</dbReference>
<dbReference type="InterPro" id="IPR007891">
    <property type="entry name" value="CHASE3"/>
</dbReference>
<dbReference type="PANTHER" id="PTHR45339:SF1">
    <property type="entry name" value="HYBRID SIGNAL TRANSDUCTION HISTIDINE KINASE J"/>
    <property type="match status" value="1"/>
</dbReference>
<dbReference type="CDD" id="cd19410">
    <property type="entry name" value="HK9-like_sensor"/>
    <property type="match status" value="1"/>
</dbReference>
<comment type="caution">
    <text evidence="22">The sequence shown here is derived from an EMBL/GenBank/DDBJ whole genome shotgun (WGS) entry which is preliminary data.</text>
</comment>
<accession>A0A7Y6NS10</accession>